<evidence type="ECO:0000256" key="7">
    <source>
        <dbReference type="SAM" id="Phobius"/>
    </source>
</evidence>
<keyword evidence="5" id="KW-0456">Lyase</keyword>
<dbReference type="NCBIfam" id="TIGR00247">
    <property type="entry name" value="endolytic transglycosylase MltG"/>
    <property type="match status" value="1"/>
</dbReference>
<evidence type="ECO:0000256" key="4">
    <source>
        <dbReference type="ARBA" id="ARBA00023136"/>
    </source>
</evidence>
<dbReference type="AlphaFoldDB" id="A0A381TJ23"/>
<organism evidence="8">
    <name type="scientific">marine metagenome</name>
    <dbReference type="NCBI Taxonomy" id="408172"/>
    <lineage>
        <taxon>unclassified sequences</taxon>
        <taxon>metagenomes</taxon>
        <taxon>ecological metagenomes</taxon>
    </lineage>
</organism>
<dbReference type="Gene3D" id="3.30.1490.480">
    <property type="entry name" value="Endolytic murein transglycosylase"/>
    <property type="match status" value="1"/>
</dbReference>
<evidence type="ECO:0000313" key="8">
    <source>
        <dbReference type="EMBL" id="SVA15501.1"/>
    </source>
</evidence>
<reference evidence="8" key="1">
    <citation type="submission" date="2018-05" db="EMBL/GenBank/DDBJ databases">
        <authorList>
            <person name="Lanie J.A."/>
            <person name="Ng W.-L."/>
            <person name="Kazmierczak K.M."/>
            <person name="Andrzejewski T.M."/>
            <person name="Davidsen T.M."/>
            <person name="Wayne K.J."/>
            <person name="Tettelin H."/>
            <person name="Glass J.I."/>
            <person name="Rusch D."/>
            <person name="Podicherti R."/>
            <person name="Tsui H.-C.T."/>
            <person name="Winkler M.E."/>
        </authorList>
    </citation>
    <scope>NUCLEOTIDE SEQUENCE</scope>
</reference>
<evidence type="ECO:0000256" key="1">
    <source>
        <dbReference type="ARBA" id="ARBA00022475"/>
    </source>
</evidence>
<keyword evidence="6" id="KW-0961">Cell wall biogenesis/degradation</keyword>
<dbReference type="PANTHER" id="PTHR30518:SF2">
    <property type="entry name" value="ENDOLYTIC MUREIN TRANSGLYCOSYLASE"/>
    <property type="match status" value="1"/>
</dbReference>
<dbReference type="Gene3D" id="3.30.160.60">
    <property type="entry name" value="Classic Zinc Finger"/>
    <property type="match status" value="1"/>
</dbReference>
<feature type="transmembrane region" description="Helical" evidence="7">
    <location>
        <begin position="6"/>
        <end position="23"/>
    </location>
</feature>
<dbReference type="EMBL" id="UINC01004596">
    <property type="protein sequence ID" value="SVA15501.1"/>
    <property type="molecule type" value="Genomic_DNA"/>
</dbReference>
<accession>A0A381TJ23</accession>
<gene>
    <name evidence="8" type="ORF">METZ01_LOCUS68355</name>
</gene>
<evidence type="ECO:0000256" key="5">
    <source>
        <dbReference type="ARBA" id="ARBA00023239"/>
    </source>
</evidence>
<evidence type="ECO:0008006" key="9">
    <source>
        <dbReference type="Google" id="ProtNLM"/>
    </source>
</evidence>
<evidence type="ECO:0000256" key="2">
    <source>
        <dbReference type="ARBA" id="ARBA00022692"/>
    </source>
</evidence>
<proteinExistence type="inferred from homology"/>
<sequence length="334" mass="37472">VSKHLLIGIAGVVSFLVIFVMYLQRTALEPRVLHSNVLLLESGSSLRDFAGMIALISDLESPVPVMAWLMITGRSSSLKAGEYRVSTGDSIEEIVTQVVAGKVVEHSITFPEGFEFRDIIDRLNSAKPLFREEGDLSSKLIKQAISTDHELLEGLFFPDTYHYIRSDTPISILRRANKVLKVKLQDAWSGKDNDLLLKSPYELLILASIIEKEAVVAHEKPRISGVFVNRLQKNMRLQTDPSVIYGLGDEFTGGLTKEHLAKDTPYNTYRRDGLPPSPISCPGWDSLFAAAHPEEHGLFYFVAKGDGTHHFSKTFEEHRQAVKTYQRRNEPKKP</sequence>
<dbReference type="HAMAP" id="MF_02065">
    <property type="entry name" value="MltG"/>
    <property type="match status" value="1"/>
</dbReference>
<feature type="non-terminal residue" evidence="8">
    <location>
        <position position="1"/>
    </location>
</feature>
<protein>
    <recommendedName>
        <fullName evidence="9">Endolytic transglycosylase MltG</fullName>
    </recommendedName>
</protein>
<dbReference type="PANTHER" id="PTHR30518">
    <property type="entry name" value="ENDOLYTIC MUREIN TRANSGLYCOSYLASE"/>
    <property type="match status" value="1"/>
</dbReference>
<dbReference type="GO" id="GO:0016829">
    <property type="term" value="F:lyase activity"/>
    <property type="evidence" value="ECO:0007669"/>
    <property type="project" value="UniProtKB-KW"/>
</dbReference>
<keyword evidence="3 7" id="KW-1133">Transmembrane helix</keyword>
<evidence type="ECO:0000256" key="3">
    <source>
        <dbReference type="ARBA" id="ARBA00022989"/>
    </source>
</evidence>
<keyword evidence="1" id="KW-1003">Cell membrane</keyword>
<dbReference type="CDD" id="cd08010">
    <property type="entry name" value="MltG_like"/>
    <property type="match status" value="1"/>
</dbReference>
<evidence type="ECO:0000256" key="6">
    <source>
        <dbReference type="ARBA" id="ARBA00023316"/>
    </source>
</evidence>
<name>A0A381TJ23_9ZZZZ</name>
<keyword evidence="2 7" id="KW-0812">Transmembrane</keyword>
<dbReference type="Pfam" id="PF02618">
    <property type="entry name" value="YceG"/>
    <property type="match status" value="1"/>
</dbReference>
<dbReference type="InterPro" id="IPR003770">
    <property type="entry name" value="MLTG-like"/>
</dbReference>
<keyword evidence="4 7" id="KW-0472">Membrane</keyword>
<dbReference type="GO" id="GO:0071555">
    <property type="term" value="P:cell wall organization"/>
    <property type="evidence" value="ECO:0007669"/>
    <property type="project" value="UniProtKB-KW"/>
</dbReference>